<name>A0A0R3RK41_9BILA</name>
<proteinExistence type="predicted"/>
<dbReference type="WBParaSite" id="EEL_0000185001-mRNA-1">
    <property type="protein sequence ID" value="EEL_0000185001-mRNA-1"/>
    <property type="gene ID" value="EEL_0000185001"/>
</dbReference>
<sequence>MQLAVSKPRILRARKDYEPIDWAIVKHDICKTKKKAERPVYKMYAFRFVEAGLRRALWYFGRSVPTKKALFVCLPIIFVLLSLIGPIVHHERMNLSLPFDTFVSCLNDRYPATGHSNLRVTTRGILSFNGSNPAYNVIRRNSPAEFAVIMRSKGYGSIVTENSLNSFGKLSHSIKSIVVNYERMNLTVKITRKIIQKILQYKKFESIFKNDLKIQ</sequence>
<evidence type="ECO:0000313" key="2">
    <source>
        <dbReference type="Proteomes" id="UP000050640"/>
    </source>
</evidence>
<organism evidence="2 3">
    <name type="scientific">Elaeophora elaphi</name>
    <dbReference type="NCBI Taxonomy" id="1147741"/>
    <lineage>
        <taxon>Eukaryota</taxon>
        <taxon>Metazoa</taxon>
        <taxon>Ecdysozoa</taxon>
        <taxon>Nematoda</taxon>
        <taxon>Chromadorea</taxon>
        <taxon>Rhabditida</taxon>
        <taxon>Spirurina</taxon>
        <taxon>Spiruromorpha</taxon>
        <taxon>Filarioidea</taxon>
        <taxon>Onchocercidae</taxon>
        <taxon>Elaeophora</taxon>
    </lineage>
</organism>
<dbReference type="AlphaFoldDB" id="A0A0R3RK41"/>
<reference evidence="3" key="1">
    <citation type="submission" date="2017-02" db="UniProtKB">
        <authorList>
            <consortium name="WormBaseParasite"/>
        </authorList>
    </citation>
    <scope>IDENTIFICATION</scope>
</reference>
<keyword evidence="1" id="KW-0812">Transmembrane</keyword>
<evidence type="ECO:0000313" key="3">
    <source>
        <dbReference type="WBParaSite" id="EEL_0000185001-mRNA-1"/>
    </source>
</evidence>
<accession>A0A0R3RK41</accession>
<keyword evidence="1" id="KW-1133">Transmembrane helix</keyword>
<keyword evidence="2" id="KW-1185">Reference proteome</keyword>
<evidence type="ECO:0000256" key="1">
    <source>
        <dbReference type="SAM" id="Phobius"/>
    </source>
</evidence>
<keyword evidence="1" id="KW-0472">Membrane</keyword>
<protein>
    <submittedName>
        <fullName evidence="3">OppC_N domain-containing protein</fullName>
    </submittedName>
</protein>
<feature type="transmembrane region" description="Helical" evidence="1">
    <location>
        <begin position="69"/>
        <end position="88"/>
    </location>
</feature>
<dbReference type="Proteomes" id="UP000050640">
    <property type="component" value="Unplaced"/>
</dbReference>